<sequence length="608" mass="68016">MGWLCRVRCILFALAVVLASGNARAERGVDLQPDLPIVHLAPWTHYFHDTGAVADFDSARAAFDTERFQPLPSQNPSFGFKEGAFWFHVRLTNHDPMEPRWLLVQQYALSDHIDVYASYADGRVVHRIGGDALAFNARSIRYRHPNFMLDLPVDQPVDVFVRVQSQSSMQVPLVLYTPSAFTEMSRDAQFAMGLYYGILMALFFYNLVLWQSLRDSSYGWYLLHVTAFGLVLFTLNGLGYEYLWPASPWLQDRSVPLSICLAQIGMQQFARSFLGLKVRWPLGDRVGLAMIAFFVAWGIASVFLPYRIATPVASLAVFASIVWIALEAVVVTRSGYRPARLFLLAWGMFLLGTGMFAAVAFAQLPKSFMTDYGVQIGSALEMLLLSVALGYRYSSLRNENERVVREAKEQLEHKVEQRTSELSNALAQLGDAHARLRESSQRDGLTGLHTRMHFHERFAPLTAYAREHRHPVTLLMIDLDHFKHINDEYGHLVGDECLRWAAHVIGQALRPHNALLARFGGEEFVAALPGKDLVEGLATAEAIRAALNTAPCEAGGRSLPLSASIGMHVLETHMQCTIETALQMADEALYRAKAEGRNCIRTSTPRAA</sequence>
<feature type="transmembrane region" description="Helical" evidence="5">
    <location>
        <begin position="221"/>
        <end position="243"/>
    </location>
</feature>
<keyword evidence="5" id="KW-1133">Transmembrane helix</keyword>
<dbReference type="InterPro" id="IPR050469">
    <property type="entry name" value="Diguanylate_Cyclase"/>
</dbReference>
<comment type="catalytic activity">
    <reaction evidence="3">
        <text>2 GTP = 3',3'-c-di-GMP + 2 diphosphate</text>
        <dbReference type="Rhea" id="RHEA:24898"/>
        <dbReference type="ChEBI" id="CHEBI:33019"/>
        <dbReference type="ChEBI" id="CHEBI:37565"/>
        <dbReference type="ChEBI" id="CHEBI:58805"/>
        <dbReference type="EC" id="2.7.7.65"/>
    </reaction>
</comment>
<dbReference type="Pfam" id="PF07695">
    <property type="entry name" value="7TMR-DISM_7TM"/>
    <property type="match status" value="1"/>
</dbReference>
<dbReference type="FunFam" id="3.30.70.270:FF:000001">
    <property type="entry name" value="Diguanylate cyclase domain protein"/>
    <property type="match status" value="1"/>
</dbReference>
<dbReference type="InterPro" id="IPR029787">
    <property type="entry name" value="Nucleotide_cyclase"/>
</dbReference>
<gene>
    <name evidence="8" type="ORF">N800_01910</name>
</gene>
<evidence type="ECO:0000313" key="9">
    <source>
        <dbReference type="Proteomes" id="UP000029998"/>
    </source>
</evidence>
<feature type="transmembrane region" description="Helical" evidence="5">
    <location>
        <begin position="343"/>
        <end position="362"/>
    </location>
</feature>
<feature type="transmembrane region" description="Helical" evidence="5">
    <location>
        <begin position="190"/>
        <end position="209"/>
    </location>
</feature>
<evidence type="ECO:0000256" key="5">
    <source>
        <dbReference type="SAM" id="Phobius"/>
    </source>
</evidence>
<feature type="signal peptide" evidence="6">
    <location>
        <begin position="1"/>
        <end position="25"/>
    </location>
</feature>
<dbReference type="SUPFAM" id="SSF55073">
    <property type="entry name" value="Nucleotide cyclase"/>
    <property type="match status" value="1"/>
</dbReference>
<accession>A0A0A0EXR1</accession>
<dbReference type="GO" id="GO:0052621">
    <property type="term" value="F:diguanylate cyclase activity"/>
    <property type="evidence" value="ECO:0007669"/>
    <property type="project" value="UniProtKB-EC"/>
</dbReference>
<keyword evidence="4" id="KW-0175">Coiled coil</keyword>
<evidence type="ECO:0000259" key="7">
    <source>
        <dbReference type="PROSITE" id="PS50887"/>
    </source>
</evidence>
<feature type="domain" description="GGDEF" evidence="7">
    <location>
        <begin position="470"/>
        <end position="605"/>
    </location>
</feature>
<comment type="cofactor">
    <cofactor evidence="1">
        <name>Mg(2+)</name>
        <dbReference type="ChEBI" id="CHEBI:18420"/>
    </cofactor>
</comment>
<keyword evidence="6" id="KW-0732">Signal</keyword>
<dbReference type="GO" id="GO:1902201">
    <property type="term" value="P:negative regulation of bacterial-type flagellum-dependent cell motility"/>
    <property type="evidence" value="ECO:0007669"/>
    <property type="project" value="TreeGrafter"/>
</dbReference>
<dbReference type="PANTHER" id="PTHR45138">
    <property type="entry name" value="REGULATORY COMPONENTS OF SENSORY TRANSDUCTION SYSTEM"/>
    <property type="match status" value="1"/>
</dbReference>
<dbReference type="Pfam" id="PF07696">
    <property type="entry name" value="7TMR-DISMED2"/>
    <property type="match status" value="1"/>
</dbReference>
<dbReference type="RefSeq" id="WP_084087308.1">
    <property type="nucleotide sequence ID" value="NZ_AVPU01000009.1"/>
</dbReference>
<dbReference type="EMBL" id="AVPU01000009">
    <property type="protein sequence ID" value="KGM54843.1"/>
    <property type="molecule type" value="Genomic_DNA"/>
</dbReference>
<dbReference type="Pfam" id="PF00990">
    <property type="entry name" value="GGDEF"/>
    <property type="match status" value="1"/>
</dbReference>
<dbReference type="InterPro" id="IPR011623">
    <property type="entry name" value="7TMR_DISM_rcpt_extracell_dom1"/>
</dbReference>
<feature type="transmembrane region" description="Helical" evidence="5">
    <location>
        <begin position="374"/>
        <end position="393"/>
    </location>
</feature>
<dbReference type="eggNOG" id="COG3706">
    <property type="taxonomic scope" value="Bacteria"/>
</dbReference>
<keyword evidence="5" id="KW-0472">Membrane</keyword>
<proteinExistence type="predicted"/>
<name>A0A0A0EXR1_9GAMM</name>
<feature type="coiled-coil region" evidence="4">
    <location>
        <begin position="393"/>
        <end position="428"/>
    </location>
</feature>
<dbReference type="InterPro" id="IPR000160">
    <property type="entry name" value="GGDEF_dom"/>
</dbReference>
<dbReference type="Gene3D" id="3.30.70.270">
    <property type="match status" value="1"/>
</dbReference>
<dbReference type="InterPro" id="IPR011622">
    <property type="entry name" value="7TMR_DISM_rcpt_extracell_dom2"/>
</dbReference>
<dbReference type="GO" id="GO:0005886">
    <property type="term" value="C:plasma membrane"/>
    <property type="evidence" value="ECO:0007669"/>
    <property type="project" value="TreeGrafter"/>
</dbReference>
<evidence type="ECO:0000256" key="2">
    <source>
        <dbReference type="ARBA" id="ARBA00012528"/>
    </source>
</evidence>
<dbReference type="EC" id="2.7.7.65" evidence="2"/>
<keyword evidence="9" id="KW-1185">Reference proteome</keyword>
<dbReference type="AlphaFoldDB" id="A0A0A0EXR1"/>
<dbReference type="Proteomes" id="UP000029998">
    <property type="component" value="Unassembled WGS sequence"/>
</dbReference>
<comment type="caution">
    <text evidence="8">The sequence shown here is derived from an EMBL/GenBank/DDBJ whole genome shotgun (WGS) entry which is preliminary data.</text>
</comment>
<evidence type="ECO:0000256" key="6">
    <source>
        <dbReference type="SAM" id="SignalP"/>
    </source>
</evidence>
<dbReference type="Gene3D" id="2.60.40.2380">
    <property type="match status" value="1"/>
</dbReference>
<protein>
    <recommendedName>
        <fullName evidence="2">diguanylate cyclase</fullName>
        <ecNumber evidence="2">2.7.7.65</ecNumber>
    </recommendedName>
</protein>
<dbReference type="GO" id="GO:0043709">
    <property type="term" value="P:cell adhesion involved in single-species biofilm formation"/>
    <property type="evidence" value="ECO:0007669"/>
    <property type="project" value="TreeGrafter"/>
</dbReference>
<organism evidence="8 9">
    <name type="scientific">Lysobacter daejeonensis GH1-9</name>
    <dbReference type="NCBI Taxonomy" id="1385517"/>
    <lineage>
        <taxon>Bacteria</taxon>
        <taxon>Pseudomonadati</taxon>
        <taxon>Pseudomonadota</taxon>
        <taxon>Gammaproteobacteria</taxon>
        <taxon>Lysobacterales</taxon>
        <taxon>Lysobacteraceae</taxon>
        <taxon>Aerolutibacter</taxon>
    </lineage>
</organism>
<evidence type="ECO:0000313" key="8">
    <source>
        <dbReference type="EMBL" id="KGM54843.1"/>
    </source>
</evidence>
<dbReference type="SMART" id="SM00267">
    <property type="entry name" value="GGDEF"/>
    <property type="match status" value="1"/>
</dbReference>
<dbReference type="PANTHER" id="PTHR45138:SF9">
    <property type="entry name" value="DIGUANYLATE CYCLASE DGCM-RELATED"/>
    <property type="match status" value="1"/>
</dbReference>
<feature type="chain" id="PRO_5001962639" description="diguanylate cyclase" evidence="6">
    <location>
        <begin position="26"/>
        <end position="608"/>
    </location>
</feature>
<evidence type="ECO:0000256" key="3">
    <source>
        <dbReference type="ARBA" id="ARBA00034247"/>
    </source>
</evidence>
<dbReference type="CDD" id="cd01949">
    <property type="entry name" value="GGDEF"/>
    <property type="match status" value="1"/>
</dbReference>
<dbReference type="InterPro" id="IPR043128">
    <property type="entry name" value="Rev_trsase/Diguanyl_cyclase"/>
</dbReference>
<keyword evidence="5" id="KW-0812">Transmembrane</keyword>
<feature type="transmembrane region" description="Helical" evidence="5">
    <location>
        <begin position="286"/>
        <end position="306"/>
    </location>
</feature>
<evidence type="ECO:0000256" key="1">
    <source>
        <dbReference type="ARBA" id="ARBA00001946"/>
    </source>
</evidence>
<dbReference type="NCBIfam" id="TIGR00254">
    <property type="entry name" value="GGDEF"/>
    <property type="match status" value="1"/>
</dbReference>
<dbReference type="STRING" id="1385517.N800_01910"/>
<feature type="transmembrane region" description="Helical" evidence="5">
    <location>
        <begin position="312"/>
        <end position="331"/>
    </location>
</feature>
<dbReference type="OrthoDB" id="9803824at2"/>
<reference evidence="8 9" key="1">
    <citation type="submission" date="2013-08" db="EMBL/GenBank/DDBJ databases">
        <title>Genome sequencing of Lysobacter.</title>
        <authorList>
            <person name="Zhang S."/>
            <person name="Wang G."/>
        </authorList>
    </citation>
    <scope>NUCLEOTIDE SEQUENCE [LARGE SCALE GENOMIC DNA]</scope>
    <source>
        <strain evidence="8 9">GH1-9</strain>
    </source>
</reference>
<dbReference type="PROSITE" id="PS50887">
    <property type="entry name" value="GGDEF"/>
    <property type="match status" value="1"/>
</dbReference>
<evidence type="ECO:0000256" key="4">
    <source>
        <dbReference type="SAM" id="Coils"/>
    </source>
</evidence>